<dbReference type="AlphaFoldDB" id="A0A2H0RLA1"/>
<dbReference type="InterPro" id="IPR043722">
    <property type="entry name" value="DUF5663"/>
</dbReference>
<evidence type="ECO:0000313" key="2">
    <source>
        <dbReference type="Proteomes" id="UP000230833"/>
    </source>
</evidence>
<protein>
    <submittedName>
        <fullName evidence="1">Uncharacterized protein</fullName>
    </submittedName>
</protein>
<gene>
    <name evidence="1" type="ORF">COV07_03610</name>
</gene>
<name>A0A2H0RLA1_9BACT</name>
<reference evidence="1 2" key="1">
    <citation type="submission" date="2017-09" db="EMBL/GenBank/DDBJ databases">
        <title>Depth-based differentiation of microbial function through sediment-hosted aquifers and enrichment of novel symbionts in the deep terrestrial subsurface.</title>
        <authorList>
            <person name="Probst A.J."/>
            <person name="Ladd B."/>
            <person name="Jarett J.K."/>
            <person name="Geller-Mcgrath D.E."/>
            <person name="Sieber C.M."/>
            <person name="Emerson J.B."/>
            <person name="Anantharaman K."/>
            <person name="Thomas B.C."/>
            <person name="Malmstrom R."/>
            <person name="Stieglmeier M."/>
            <person name="Klingl A."/>
            <person name="Woyke T."/>
            <person name="Ryan C.M."/>
            <person name="Banfield J.F."/>
        </authorList>
    </citation>
    <scope>NUCLEOTIDE SEQUENCE [LARGE SCALE GENOMIC DNA]</scope>
    <source>
        <strain evidence="1">CG10_big_fil_rev_8_21_14_0_10_45_14</strain>
    </source>
</reference>
<comment type="caution">
    <text evidence="1">The sequence shown here is derived from an EMBL/GenBank/DDBJ whole genome shotgun (WGS) entry which is preliminary data.</text>
</comment>
<sequence>MNTYALKQELEKHLGIDELTEAGRAEIVEGLTENMILAIMAEVLPRIPEDARPEFEKLQSEGDTEGVLAFYAKHVPDFQTIMQETASQVVLEYRALLAQ</sequence>
<dbReference type="Pfam" id="PF18908">
    <property type="entry name" value="DUF5663"/>
    <property type="match status" value="1"/>
</dbReference>
<dbReference type="Proteomes" id="UP000230833">
    <property type="component" value="Unassembled WGS sequence"/>
</dbReference>
<evidence type="ECO:0000313" key="1">
    <source>
        <dbReference type="EMBL" id="PIR46565.1"/>
    </source>
</evidence>
<dbReference type="EMBL" id="PCYL01000038">
    <property type="protein sequence ID" value="PIR46565.1"/>
    <property type="molecule type" value="Genomic_DNA"/>
</dbReference>
<proteinExistence type="predicted"/>
<organism evidence="1 2">
    <name type="scientific">Candidatus Vogelbacteria bacterium CG10_big_fil_rev_8_21_14_0_10_45_14</name>
    <dbReference type="NCBI Taxonomy" id="1975042"/>
    <lineage>
        <taxon>Bacteria</taxon>
        <taxon>Candidatus Vogeliibacteriota</taxon>
    </lineage>
</organism>
<accession>A0A2H0RLA1</accession>